<dbReference type="OrthoDB" id="10580949at2759"/>
<evidence type="ECO:0000256" key="1">
    <source>
        <dbReference type="SAM" id="Phobius"/>
    </source>
</evidence>
<name>A0A8S1ECK7_9PELO</name>
<gene>
    <name evidence="2" type="ORF">CBOVIS_LOCUS1467</name>
</gene>
<organism evidence="2 3">
    <name type="scientific">Caenorhabditis bovis</name>
    <dbReference type="NCBI Taxonomy" id="2654633"/>
    <lineage>
        <taxon>Eukaryota</taxon>
        <taxon>Metazoa</taxon>
        <taxon>Ecdysozoa</taxon>
        <taxon>Nematoda</taxon>
        <taxon>Chromadorea</taxon>
        <taxon>Rhabditida</taxon>
        <taxon>Rhabditina</taxon>
        <taxon>Rhabditomorpha</taxon>
        <taxon>Rhabditoidea</taxon>
        <taxon>Rhabditidae</taxon>
        <taxon>Peloderinae</taxon>
        <taxon>Caenorhabditis</taxon>
    </lineage>
</organism>
<dbReference type="Pfam" id="PF10324">
    <property type="entry name" value="7TM_GPCR_Srw"/>
    <property type="match status" value="1"/>
</dbReference>
<dbReference type="Gene3D" id="1.20.1070.10">
    <property type="entry name" value="Rhodopsin 7-helix transmembrane proteins"/>
    <property type="match status" value="1"/>
</dbReference>
<feature type="transmembrane region" description="Helical" evidence="1">
    <location>
        <begin position="270"/>
        <end position="292"/>
    </location>
</feature>
<dbReference type="Proteomes" id="UP000494206">
    <property type="component" value="Unassembled WGS sequence"/>
</dbReference>
<keyword evidence="1" id="KW-0812">Transmembrane</keyword>
<sequence length="354" mass="41046">MSAEGCQNKPLFFKSDAWITNALGQYSSWSHDMSLNVIILLLIFSLFFNIFHMIILFNKRMKEFNLVRQTKVILVCEIVMQLNALIKYIANACAKSTCEGHADYIQLALANFDVFVFTFFHQTYIWTMVFITLERVNIIIDARYGGKYIINRKLIIIFCVFSVVTVFGNQMFRTLPRRIVRITDYQEIMNAMNSRCIFDPNIEVYKFVSTSAACEGTIPYMYHCFQGEIIPCLILLASTIFLIIKNNQKIFRNSLNHGQANKRRRSNISLVVYLIFFLLSESLLAFIYGIGMISFSDFKILDNFLYIQEDCFIYLAMSVGMLVYFGMSSIYRDTVRQVICQQKMSVIKVPQATS</sequence>
<feature type="transmembrane region" description="Helical" evidence="1">
    <location>
        <begin position="225"/>
        <end position="244"/>
    </location>
</feature>
<dbReference type="AlphaFoldDB" id="A0A8S1ECK7"/>
<evidence type="ECO:0008006" key="4">
    <source>
        <dbReference type="Google" id="ProtNLM"/>
    </source>
</evidence>
<feature type="transmembrane region" description="Helical" evidence="1">
    <location>
        <begin position="110"/>
        <end position="133"/>
    </location>
</feature>
<protein>
    <recommendedName>
        <fullName evidence="4">G-protein coupled receptors family 1 profile domain-containing protein</fullName>
    </recommendedName>
</protein>
<proteinExistence type="predicted"/>
<accession>A0A8S1ECK7</accession>
<dbReference type="SUPFAM" id="SSF81321">
    <property type="entry name" value="Family A G protein-coupled receptor-like"/>
    <property type="match status" value="1"/>
</dbReference>
<reference evidence="2 3" key="1">
    <citation type="submission" date="2020-04" db="EMBL/GenBank/DDBJ databases">
        <authorList>
            <person name="Laetsch R D."/>
            <person name="Stevens L."/>
            <person name="Kumar S."/>
            <person name="Blaxter L. M."/>
        </authorList>
    </citation>
    <scope>NUCLEOTIDE SEQUENCE [LARGE SCALE GENOMIC DNA]</scope>
</reference>
<feature type="transmembrane region" description="Helical" evidence="1">
    <location>
        <begin position="154"/>
        <end position="172"/>
    </location>
</feature>
<dbReference type="PANTHER" id="PTHR22751">
    <property type="entry name" value="G-PROTEIN COUPLED RECEPTOR-RELATED"/>
    <property type="match status" value="1"/>
</dbReference>
<dbReference type="PANTHER" id="PTHR22751:SF284">
    <property type="entry name" value="G-PROTEIN COUPLED RECEPTORS FAMILY 1 PROFILE DOMAIN-CONTAINING PROTEIN"/>
    <property type="match status" value="1"/>
</dbReference>
<dbReference type="GO" id="GO:0008528">
    <property type="term" value="F:G protein-coupled peptide receptor activity"/>
    <property type="evidence" value="ECO:0007669"/>
    <property type="project" value="InterPro"/>
</dbReference>
<evidence type="ECO:0000313" key="3">
    <source>
        <dbReference type="Proteomes" id="UP000494206"/>
    </source>
</evidence>
<keyword evidence="1" id="KW-1133">Transmembrane helix</keyword>
<evidence type="ECO:0000313" key="2">
    <source>
        <dbReference type="EMBL" id="CAB3398156.1"/>
    </source>
</evidence>
<feature type="transmembrane region" description="Helical" evidence="1">
    <location>
        <begin position="312"/>
        <end position="331"/>
    </location>
</feature>
<dbReference type="EMBL" id="CADEPM010000001">
    <property type="protein sequence ID" value="CAB3398156.1"/>
    <property type="molecule type" value="Genomic_DNA"/>
</dbReference>
<feature type="transmembrane region" description="Helical" evidence="1">
    <location>
        <begin position="37"/>
        <end position="58"/>
    </location>
</feature>
<comment type="caution">
    <text evidence="2">The sequence shown here is derived from an EMBL/GenBank/DDBJ whole genome shotgun (WGS) entry which is preliminary data.</text>
</comment>
<keyword evidence="1" id="KW-0472">Membrane</keyword>
<keyword evidence="3" id="KW-1185">Reference proteome</keyword>
<dbReference type="InterPro" id="IPR019427">
    <property type="entry name" value="7TM_GPCR_serpentine_rcpt_Srw"/>
</dbReference>